<dbReference type="GeneID" id="88849095"/>
<dbReference type="InterPro" id="IPR015421">
    <property type="entry name" value="PyrdxlP-dep_Trfase_major"/>
</dbReference>
<feature type="domain" description="HTH gntR-type" evidence="6">
    <location>
        <begin position="12"/>
        <end position="80"/>
    </location>
</feature>
<evidence type="ECO:0000256" key="2">
    <source>
        <dbReference type="ARBA" id="ARBA00022898"/>
    </source>
</evidence>
<dbReference type="AlphaFoldDB" id="A0A3G9KAS8"/>
<dbReference type="OrthoDB" id="594134at2"/>
<reference evidence="8" key="1">
    <citation type="submission" date="2018-11" db="EMBL/GenBank/DDBJ databases">
        <title>Comparative genomics of Parolsenella catena and Libanicoccus massiliensis: Reclassification of Libanicoccus massiliensis as Parolsenella massiliensis comb. nov.</title>
        <authorList>
            <person name="Sakamoto M."/>
            <person name="Ikeyama N."/>
            <person name="Murakami T."/>
            <person name="Mori H."/>
            <person name="Yuki M."/>
            <person name="Ohkuma M."/>
        </authorList>
    </citation>
    <scope>NUCLEOTIDE SEQUENCE [LARGE SCALE GENOMIC DNA]</scope>
    <source>
        <strain evidence="8">JCM 31932</strain>
    </source>
</reference>
<dbReference type="Pfam" id="PF00392">
    <property type="entry name" value="GntR"/>
    <property type="match status" value="1"/>
</dbReference>
<dbReference type="GO" id="GO:0030170">
    <property type="term" value="F:pyridoxal phosphate binding"/>
    <property type="evidence" value="ECO:0007669"/>
    <property type="project" value="InterPro"/>
</dbReference>
<keyword evidence="2" id="KW-0663">Pyridoxal phosphate</keyword>
<dbReference type="PANTHER" id="PTHR46577:SF1">
    <property type="entry name" value="HTH-TYPE TRANSCRIPTIONAL REGULATORY PROTEIN GABR"/>
    <property type="match status" value="1"/>
</dbReference>
<dbReference type="Proteomes" id="UP000273154">
    <property type="component" value="Chromosome"/>
</dbReference>
<evidence type="ECO:0000256" key="4">
    <source>
        <dbReference type="ARBA" id="ARBA00023125"/>
    </source>
</evidence>
<dbReference type="InterPro" id="IPR000524">
    <property type="entry name" value="Tscrpt_reg_HTH_GntR"/>
</dbReference>
<evidence type="ECO:0000313" key="8">
    <source>
        <dbReference type="Proteomes" id="UP000273154"/>
    </source>
</evidence>
<evidence type="ECO:0000259" key="6">
    <source>
        <dbReference type="PROSITE" id="PS50949"/>
    </source>
</evidence>
<keyword evidence="3" id="KW-0805">Transcription regulation</keyword>
<sequence length="464" mass="50509">MLDYDLSARGDSALYDFLYQRIRDDIMAGAIAAGQRLPSKRALAQHLGVSVVTVEGAYAQLTAEGYVRSRPRSGYFACELPAGEGMPVPTSAPVVACEAVDDGADLTSSVSFSGDAARLWARALRQTLSSEPEGEVFAPAPAQGSMRLRRAIAAYLRQSRGLAVDPARIVVGAGAQMLDVMISQLVGIGREFAVEDPGYVRLTRIYEACGQRVRHVPLDRQGVRVDALGDADVLHVMPSHQFPTGRVTTIGRRYELLGWASAREGRWLVEDDYDCEFRMSGRPVPALLSADVAGNVIYTNTFSKSLGSALRLAYMVLPEELMERYVRELGFYSSTVSSVQQVTLARILEGGEYERHVARVRKRCRDMRDALANALRSRGDAERVRIEEADAGLHAVLAIEGVRDAEVLAERAVDLGIPGVAFVPLERYVWDAGNAPADGRARFVVPYDALDAAAVARFADLSLC</sequence>
<dbReference type="SMART" id="SM00345">
    <property type="entry name" value="HTH_GNTR"/>
    <property type="match status" value="1"/>
</dbReference>
<dbReference type="CDD" id="cd07377">
    <property type="entry name" value="WHTH_GntR"/>
    <property type="match status" value="1"/>
</dbReference>
<evidence type="ECO:0000256" key="1">
    <source>
        <dbReference type="ARBA" id="ARBA00005384"/>
    </source>
</evidence>
<dbReference type="GO" id="GO:0003700">
    <property type="term" value="F:DNA-binding transcription factor activity"/>
    <property type="evidence" value="ECO:0007669"/>
    <property type="project" value="InterPro"/>
</dbReference>
<dbReference type="Gene3D" id="3.40.640.10">
    <property type="entry name" value="Type I PLP-dependent aspartate aminotransferase-like (Major domain)"/>
    <property type="match status" value="1"/>
</dbReference>
<dbReference type="KEGG" id="pcat:Pcatena_09620"/>
<dbReference type="RefSeq" id="WP_126422151.1">
    <property type="nucleotide sequence ID" value="NZ_AP019367.1"/>
</dbReference>
<dbReference type="InterPro" id="IPR051446">
    <property type="entry name" value="HTH_trans_reg/aminotransferase"/>
</dbReference>
<dbReference type="CDD" id="cd00609">
    <property type="entry name" value="AAT_like"/>
    <property type="match status" value="1"/>
</dbReference>
<proteinExistence type="inferred from homology"/>
<name>A0A3G9KAS8_9ACTN</name>
<dbReference type="SUPFAM" id="SSF46785">
    <property type="entry name" value="Winged helix' DNA-binding domain"/>
    <property type="match status" value="1"/>
</dbReference>
<gene>
    <name evidence="7" type="primary">gabR</name>
    <name evidence="7" type="ORF">Pcatena_09620</name>
</gene>
<dbReference type="PROSITE" id="PS50949">
    <property type="entry name" value="HTH_GNTR"/>
    <property type="match status" value="1"/>
</dbReference>
<keyword evidence="4" id="KW-0238">DNA-binding</keyword>
<dbReference type="Pfam" id="PF00155">
    <property type="entry name" value="Aminotran_1_2"/>
    <property type="match status" value="1"/>
</dbReference>
<evidence type="ECO:0000256" key="3">
    <source>
        <dbReference type="ARBA" id="ARBA00023015"/>
    </source>
</evidence>
<dbReference type="InterPro" id="IPR015424">
    <property type="entry name" value="PyrdxlP-dep_Trfase"/>
</dbReference>
<dbReference type="Gene3D" id="1.10.10.10">
    <property type="entry name" value="Winged helix-like DNA-binding domain superfamily/Winged helix DNA-binding domain"/>
    <property type="match status" value="1"/>
</dbReference>
<comment type="similarity">
    <text evidence="1">In the C-terminal section; belongs to the class-I pyridoxal-phosphate-dependent aminotransferase family.</text>
</comment>
<keyword evidence="7" id="KW-0808">Transferase</keyword>
<evidence type="ECO:0000256" key="5">
    <source>
        <dbReference type="ARBA" id="ARBA00023163"/>
    </source>
</evidence>
<dbReference type="EMBL" id="AP019367">
    <property type="protein sequence ID" value="BBH50375.1"/>
    <property type="molecule type" value="Genomic_DNA"/>
</dbReference>
<protein>
    <submittedName>
        <fullName evidence="7">Aminotransferase</fullName>
    </submittedName>
</protein>
<accession>A0A3G9KAS8</accession>
<dbReference type="InterPro" id="IPR036388">
    <property type="entry name" value="WH-like_DNA-bd_sf"/>
</dbReference>
<dbReference type="InterPro" id="IPR036390">
    <property type="entry name" value="WH_DNA-bd_sf"/>
</dbReference>
<evidence type="ECO:0000313" key="7">
    <source>
        <dbReference type="EMBL" id="BBH50375.1"/>
    </source>
</evidence>
<dbReference type="GO" id="GO:0008483">
    <property type="term" value="F:transaminase activity"/>
    <property type="evidence" value="ECO:0007669"/>
    <property type="project" value="UniProtKB-KW"/>
</dbReference>
<keyword evidence="5" id="KW-0804">Transcription</keyword>
<keyword evidence="8" id="KW-1185">Reference proteome</keyword>
<dbReference type="GO" id="GO:0003677">
    <property type="term" value="F:DNA binding"/>
    <property type="evidence" value="ECO:0007669"/>
    <property type="project" value="UniProtKB-KW"/>
</dbReference>
<dbReference type="SUPFAM" id="SSF53383">
    <property type="entry name" value="PLP-dependent transferases"/>
    <property type="match status" value="1"/>
</dbReference>
<keyword evidence="7" id="KW-0032">Aminotransferase</keyword>
<dbReference type="InterPro" id="IPR004839">
    <property type="entry name" value="Aminotransferase_I/II_large"/>
</dbReference>
<dbReference type="PANTHER" id="PTHR46577">
    <property type="entry name" value="HTH-TYPE TRANSCRIPTIONAL REGULATORY PROTEIN GABR"/>
    <property type="match status" value="1"/>
</dbReference>
<organism evidence="7 8">
    <name type="scientific">Parolsenella catena</name>
    <dbReference type="NCBI Taxonomy" id="2003188"/>
    <lineage>
        <taxon>Bacteria</taxon>
        <taxon>Bacillati</taxon>
        <taxon>Actinomycetota</taxon>
        <taxon>Coriobacteriia</taxon>
        <taxon>Coriobacteriales</taxon>
        <taxon>Atopobiaceae</taxon>
        <taxon>Parolsenella</taxon>
    </lineage>
</organism>